<feature type="domain" description="GFO/IDH/MocA-like oxidoreductase" evidence="2">
    <location>
        <begin position="167"/>
        <end position="294"/>
    </location>
</feature>
<dbReference type="Gene3D" id="3.30.360.10">
    <property type="entry name" value="Dihydrodipicolinate Reductase, domain 2"/>
    <property type="match status" value="1"/>
</dbReference>
<dbReference type="InterPro" id="IPR051450">
    <property type="entry name" value="Gfo/Idh/MocA_Oxidoreductases"/>
</dbReference>
<organism evidence="3 4">
    <name type="scientific">Pedobacter metabolipauper</name>
    <dbReference type="NCBI Taxonomy" id="425513"/>
    <lineage>
        <taxon>Bacteria</taxon>
        <taxon>Pseudomonadati</taxon>
        <taxon>Bacteroidota</taxon>
        <taxon>Sphingobacteriia</taxon>
        <taxon>Sphingobacteriales</taxon>
        <taxon>Sphingobacteriaceae</taxon>
        <taxon>Pedobacter</taxon>
    </lineage>
</organism>
<dbReference type="Pfam" id="PF01408">
    <property type="entry name" value="GFO_IDH_MocA"/>
    <property type="match status" value="1"/>
</dbReference>
<evidence type="ECO:0000313" key="4">
    <source>
        <dbReference type="Proteomes" id="UP000295620"/>
    </source>
</evidence>
<name>A0A4R6SS90_9SPHI</name>
<dbReference type="Gene3D" id="3.40.50.720">
    <property type="entry name" value="NAD(P)-binding Rossmann-like Domain"/>
    <property type="match status" value="1"/>
</dbReference>
<dbReference type="PANTHER" id="PTHR43377:SF1">
    <property type="entry name" value="BILIVERDIN REDUCTASE A"/>
    <property type="match status" value="1"/>
</dbReference>
<keyword evidence="4" id="KW-1185">Reference proteome</keyword>
<sequence length="375" mass="41960">MLNWRLKSLSLTHNMKKILLFILLITSAAYSNAQTKLNVVLAGLSHDHVNLIMNSYAKGEVNIIAIAEQNPVLVERFKKRFKFADSIFYTDLKEALKYKKPDVVLAFNAINDHLAVVEVSAPLGISVMVEKPLAVTVKQAERMAELARLHKIHLLTNYETTWYPSNQEAYTRVKDNTIGEIRKMVVHDGHRGPKEIGVSKEFLSWLTDPKQNGGGAIIDFGCYGANLMTWLMNGEAPISVTAITKQIKKDVYPNVDDDATIILEYPKSTGIIEASWNWPFNIKDMEIFGLTGYVQAVNSNTLRVKENKSPDYKLAEAKPLATAYSSHLDYLAAVLRNEIKPGNDLSSLENNLIVVKILEAAKRSAKEGKKVMLSK</sequence>
<gene>
    <name evidence="3" type="ORF">ATK78_3599</name>
</gene>
<proteinExistence type="predicted"/>
<accession>A0A4R6SS90</accession>
<feature type="domain" description="Gfo/Idh/MocA-like oxidoreductase N-terminal" evidence="1">
    <location>
        <begin position="42"/>
        <end position="152"/>
    </location>
</feature>
<dbReference type="GO" id="GO:0000166">
    <property type="term" value="F:nucleotide binding"/>
    <property type="evidence" value="ECO:0007669"/>
    <property type="project" value="InterPro"/>
</dbReference>
<evidence type="ECO:0000259" key="2">
    <source>
        <dbReference type="Pfam" id="PF22725"/>
    </source>
</evidence>
<reference evidence="3 4" key="1">
    <citation type="submission" date="2019-03" db="EMBL/GenBank/DDBJ databases">
        <title>Genomic Encyclopedia of Archaeal and Bacterial Type Strains, Phase II (KMG-II): from individual species to whole genera.</title>
        <authorList>
            <person name="Goeker M."/>
        </authorList>
    </citation>
    <scope>NUCLEOTIDE SEQUENCE [LARGE SCALE GENOMIC DNA]</scope>
    <source>
        <strain evidence="3 4">DSM 19035</strain>
    </source>
</reference>
<dbReference type="InterPro" id="IPR000683">
    <property type="entry name" value="Gfo/Idh/MocA-like_OxRdtase_N"/>
</dbReference>
<dbReference type="Pfam" id="PF22725">
    <property type="entry name" value="GFO_IDH_MocA_C3"/>
    <property type="match status" value="1"/>
</dbReference>
<evidence type="ECO:0000259" key="1">
    <source>
        <dbReference type="Pfam" id="PF01408"/>
    </source>
</evidence>
<dbReference type="SUPFAM" id="SSF55347">
    <property type="entry name" value="Glyceraldehyde-3-phosphate dehydrogenase-like, C-terminal domain"/>
    <property type="match status" value="1"/>
</dbReference>
<dbReference type="InterPro" id="IPR055170">
    <property type="entry name" value="GFO_IDH_MocA-like_dom"/>
</dbReference>
<dbReference type="SUPFAM" id="SSF51735">
    <property type="entry name" value="NAD(P)-binding Rossmann-fold domains"/>
    <property type="match status" value="1"/>
</dbReference>
<dbReference type="EMBL" id="SNYC01000006">
    <property type="protein sequence ID" value="TDQ07473.1"/>
    <property type="molecule type" value="Genomic_DNA"/>
</dbReference>
<comment type="caution">
    <text evidence="3">The sequence shown here is derived from an EMBL/GenBank/DDBJ whole genome shotgun (WGS) entry which is preliminary data.</text>
</comment>
<dbReference type="Proteomes" id="UP000295620">
    <property type="component" value="Unassembled WGS sequence"/>
</dbReference>
<dbReference type="InterPro" id="IPR036291">
    <property type="entry name" value="NAD(P)-bd_dom_sf"/>
</dbReference>
<dbReference type="AlphaFoldDB" id="A0A4R6SS90"/>
<evidence type="ECO:0000313" key="3">
    <source>
        <dbReference type="EMBL" id="TDQ07473.1"/>
    </source>
</evidence>
<protein>
    <submittedName>
        <fullName evidence="3">Putative dehydrogenase</fullName>
    </submittedName>
</protein>
<dbReference type="PANTHER" id="PTHR43377">
    <property type="entry name" value="BILIVERDIN REDUCTASE A"/>
    <property type="match status" value="1"/>
</dbReference>